<evidence type="ECO:0000256" key="2">
    <source>
        <dbReference type="ARBA" id="ARBA00022737"/>
    </source>
</evidence>
<name>A0ABV0S920_9TELE</name>
<gene>
    <name evidence="3" type="primary">PPP2R2D_1</name>
    <name evidence="3" type="ORF">XENOCAPTIV_012428</name>
</gene>
<comment type="caution">
    <text evidence="3">The sequence shown here is derived from an EMBL/GenBank/DDBJ whole genome shotgun (WGS) entry which is preliminary data.</text>
</comment>
<evidence type="ECO:0000256" key="1">
    <source>
        <dbReference type="ARBA" id="ARBA00022574"/>
    </source>
</evidence>
<sequence>PRSVLKPRKISTGGKRKKDEISVDSLDFNKKILHTAWHPLDNIIAVATTNNLYIFQDKLN</sequence>
<keyword evidence="2" id="KW-0677">Repeat</keyword>
<dbReference type="InterPro" id="IPR000009">
    <property type="entry name" value="PP2A_PR55"/>
</dbReference>
<evidence type="ECO:0000313" key="4">
    <source>
        <dbReference type="Proteomes" id="UP001434883"/>
    </source>
</evidence>
<keyword evidence="1" id="KW-0853">WD repeat</keyword>
<dbReference type="PANTHER" id="PTHR11871">
    <property type="entry name" value="PROTEIN PHOSPHATASE PP2A REGULATORY SUBUNIT B"/>
    <property type="match status" value="1"/>
</dbReference>
<protein>
    <submittedName>
        <fullName evidence="3">Serine/threonine-protein phosphatase 2A 55 kDa regulatory subunit B delta isoform</fullName>
    </submittedName>
</protein>
<reference evidence="3 4" key="1">
    <citation type="submission" date="2021-06" db="EMBL/GenBank/DDBJ databases">
        <authorList>
            <person name="Palmer J.M."/>
        </authorList>
    </citation>
    <scope>NUCLEOTIDE SEQUENCE [LARGE SCALE GENOMIC DNA]</scope>
    <source>
        <strain evidence="3 4">XC_2019</strain>
        <tissue evidence="3">Muscle</tissue>
    </source>
</reference>
<feature type="non-terminal residue" evidence="3">
    <location>
        <position position="1"/>
    </location>
</feature>
<accession>A0ABV0S920</accession>
<dbReference type="Proteomes" id="UP001434883">
    <property type="component" value="Unassembled WGS sequence"/>
</dbReference>
<proteinExistence type="predicted"/>
<organism evidence="3 4">
    <name type="scientific">Xenoophorus captivus</name>
    <dbReference type="NCBI Taxonomy" id="1517983"/>
    <lineage>
        <taxon>Eukaryota</taxon>
        <taxon>Metazoa</taxon>
        <taxon>Chordata</taxon>
        <taxon>Craniata</taxon>
        <taxon>Vertebrata</taxon>
        <taxon>Euteleostomi</taxon>
        <taxon>Actinopterygii</taxon>
        <taxon>Neopterygii</taxon>
        <taxon>Teleostei</taxon>
        <taxon>Neoteleostei</taxon>
        <taxon>Acanthomorphata</taxon>
        <taxon>Ovalentaria</taxon>
        <taxon>Atherinomorphae</taxon>
        <taxon>Cyprinodontiformes</taxon>
        <taxon>Goodeidae</taxon>
        <taxon>Xenoophorus</taxon>
    </lineage>
</organism>
<keyword evidence="4" id="KW-1185">Reference proteome</keyword>
<dbReference type="EMBL" id="JAHRIN010075647">
    <property type="protein sequence ID" value="MEQ2217069.1"/>
    <property type="molecule type" value="Genomic_DNA"/>
</dbReference>
<evidence type="ECO:0000313" key="3">
    <source>
        <dbReference type="EMBL" id="MEQ2217069.1"/>
    </source>
</evidence>